<feature type="compositionally biased region" description="Polar residues" evidence="1">
    <location>
        <begin position="71"/>
        <end position="81"/>
    </location>
</feature>
<proteinExistence type="predicted"/>
<dbReference type="GeneID" id="30993387"/>
<evidence type="ECO:0000313" key="3">
    <source>
        <dbReference type="Proteomes" id="UP000095085"/>
    </source>
</evidence>
<protein>
    <submittedName>
        <fullName evidence="2">ATPase stabilizing factor 15 kDa protein</fullName>
    </submittedName>
</protein>
<dbReference type="STRING" id="984485.A0A1E4RHG9"/>
<evidence type="ECO:0000256" key="1">
    <source>
        <dbReference type="SAM" id="MobiDB-lite"/>
    </source>
</evidence>
<feature type="region of interest" description="Disordered" evidence="1">
    <location>
        <begin position="62"/>
        <end position="90"/>
    </location>
</feature>
<gene>
    <name evidence="2" type="ORF">HYPBUDRAFT_111556</name>
</gene>
<reference evidence="3" key="1">
    <citation type="submission" date="2016-05" db="EMBL/GenBank/DDBJ databases">
        <title>Comparative genomics of biotechnologically important yeasts.</title>
        <authorList>
            <consortium name="DOE Joint Genome Institute"/>
            <person name="Riley R."/>
            <person name="Haridas S."/>
            <person name="Wolfe K.H."/>
            <person name="Lopes M.R."/>
            <person name="Hittinger C.T."/>
            <person name="Goker M."/>
            <person name="Salamov A."/>
            <person name="Wisecaver J."/>
            <person name="Long T.M."/>
            <person name="Aerts A.L."/>
            <person name="Barry K."/>
            <person name="Choi C."/>
            <person name="Clum A."/>
            <person name="Coughlan A.Y."/>
            <person name="Deshpande S."/>
            <person name="Douglass A.P."/>
            <person name="Hanson S.J."/>
            <person name="Klenk H.-P."/>
            <person name="Labutti K."/>
            <person name="Lapidus A."/>
            <person name="Lindquist E."/>
            <person name="Lipzen A."/>
            <person name="Meier-Kolthoff J.P."/>
            <person name="Ohm R.A."/>
            <person name="Otillar R.P."/>
            <person name="Pangilinan J."/>
            <person name="Peng Y."/>
            <person name="Rokas A."/>
            <person name="Rosa C.A."/>
            <person name="Scheuner C."/>
            <person name="Sibirny A.A."/>
            <person name="Slot J.C."/>
            <person name="Stielow J.B."/>
            <person name="Sun H."/>
            <person name="Kurtzman C.P."/>
            <person name="Blackwell M."/>
            <person name="Grigoriev I.V."/>
            <person name="Jeffries T.W."/>
        </authorList>
    </citation>
    <scope>NUCLEOTIDE SEQUENCE [LARGE SCALE GENOMIC DNA]</scope>
    <source>
        <strain evidence="3">NRRL Y-1933</strain>
    </source>
</reference>
<organism evidence="2 3">
    <name type="scientific">Hyphopichia burtonii NRRL Y-1933</name>
    <dbReference type="NCBI Taxonomy" id="984485"/>
    <lineage>
        <taxon>Eukaryota</taxon>
        <taxon>Fungi</taxon>
        <taxon>Dikarya</taxon>
        <taxon>Ascomycota</taxon>
        <taxon>Saccharomycotina</taxon>
        <taxon>Pichiomycetes</taxon>
        <taxon>Debaryomycetaceae</taxon>
        <taxon>Hyphopichia</taxon>
    </lineage>
</organism>
<dbReference type="EMBL" id="KV454542">
    <property type="protein sequence ID" value="ODV66717.1"/>
    <property type="molecule type" value="Genomic_DNA"/>
</dbReference>
<name>A0A1E4RHG9_9ASCO</name>
<evidence type="ECO:0000313" key="2">
    <source>
        <dbReference type="EMBL" id="ODV66717.1"/>
    </source>
</evidence>
<sequence>MTRTNKWTVHEAASKPKWFTHNGHYNCDPTKVRKNGAGKNNWGQPGDELMDDDDFESFTFFKQENKRRNSNHNVNESNLKSLNDEMNNKF</sequence>
<keyword evidence="3" id="KW-1185">Reference proteome</keyword>
<dbReference type="AlphaFoldDB" id="A0A1E4RHG9"/>
<accession>A0A1E4RHG9</accession>
<dbReference type="RefSeq" id="XP_020075784.1">
    <property type="nucleotide sequence ID" value="XM_020218837.1"/>
</dbReference>
<dbReference type="Proteomes" id="UP000095085">
    <property type="component" value="Unassembled WGS sequence"/>
</dbReference>
<dbReference type="OrthoDB" id="2122308at2759"/>